<feature type="compositionally biased region" description="Polar residues" evidence="5">
    <location>
        <begin position="829"/>
        <end position="845"/>
    </location>
</feature>
<dbReference type="GO" id="GO:0005813">
    <property type="term" value="C:centrosome"/>
    <property type="evidence" value="ECO:0007669"/>
    <property type="project" value="UniProtKB-SubCell"/>
</dbReference>
<evidence type="ECO:0000313" key="7">
    <source>
        <dbReference type="EMBL" id="KAJ7320078.1"/>
    </source>
</evidence>
<keyword evidence="3" id="KW-0206">Cytoskeleton</keyword>
<feature type="region of interest" description="Disordered" evidence="5">
    <location>
        <begin position="1707"/>
        <end position="1730"/>
    </location>
</feature>
<gene>
    <name evidence="7" type="ORF">JRQ81_019589</name>
</gene>
<keyword evidence="2" id="KW-0963">Cytoplasm</keyword>
<dbReference type="Pfam" id="PF15309">
    <property type="entry name" value="ALMS_motif"/>
    <property type="match status" value="1"/>
</dbReference>
<feature type="compositionally biased region" description="Polar residues" evidence="5">
    <location>
        <begin position="697"/>
        <end position="715"/>
    </location>
</feature>
<reference evidence="7" key="1">
    <citation type="journal article" date="2023" name="DNA Res.">
        <title>Chromosome-level genome assembly of Phrynocephalus forsythii using third-generation DNA sequencing and Hi-C analysis.</title>
        <authorList>
            <person name="Qi Y."/>
            <person name="Zhao W."/>
            <person name="Zhao Y."/>
            <person name="Niu C."/>
            <person name="Cao S."/>
            <person name="Zhang Y."/>
        </authorList>
    </citation>
    <scope>NUCLEOTIDE SEQUENCE</scope>
    <source>
        <tissue evidence="7">Muscle</tissue>
    </source>
</reference>
<evidence type="ECO:0000256" key="1">
    <source>
        <dbReference type="ARBA" id="ARBA00004300"/>
    </source>
</evidence>
<sequence length="1826" mass="206273">MYPKMKRKVAKAGALRLSPNEEAQLLKEERERRRRLRLQQVREQERNIALQIRQDVKQRRDEQLHQLAEELKTQWQKAQEEKIKALEKLYLSGLRAVGEGHRQAKENEPDLEALARQAEERKQRAEKRHKEALKEQKIQREKLLREQIWRAKARRHAFQVEKERAAKIASLPPPPPHPSENVDLKSATTVKVCTAETFSLTHHHLFDPYVDREMDTEQPDARLLAEEKAKQVEGLQSNKERERRERLEKAHLRGKHALKVVRLAQEREKLMKELEQMQNIDLAHRRQMVAQMPPQLFEPTYRRVELKEEWQQELECAFEDICTGDQRMKGDLILHLDPQPLPTLSVQSQDDDLELSQEPDSVGEVPPKQEDEVEDMEPGVSREVEKASEPPSRVALKKLLNKIRNQKDQWTSRDEPESQSDIGTIESGTIPSGERRLCESDPEQEPKYAPACEGKELSDRLDQTVVAGNVILNHPQEQVIKTGKGGERQKQMEWLEQQKQQQLALLQQIEEQKIRLEVDVLKAEMQQREVERELAKKDQESPTVETNGIISVGQQPEAVQKSDGIIRSQTDSNDKESDHIQIIRDYQQRLLEQNRMHRESVEGARKRLQEYQTKLKQRCASVSAALLGPDDRLAKLNSVPELRSQLQGFDMLQKVNFAAAAPPSRQDPGQEPVRYSAGSLGRETKEPTHLDAGQIQPDYTSVDQRTSQLMVPSSQQKEKLDATEVPTTQSTECHRIPGLSVPRLQATSVTAQSVAFAQVSQFTSSAGESGSLEKLWSDKFPPRAPLAETAALPASSVTQPIPTENKISPTLDQAGFPSQPISPKPLSKASGTEKTQEFSVTRNGVASSPTYSDILDLRDRMLASSESIQAQQEHLRELQEQLDGQRDALLSRQKVQEDILLQRHSQLKQQMERQQEALREFLKRARQSSISKEMTEHAQETHSFSLLASLCKEDEDDHQEETCFSNMNRHDEKNLLFQNVGSAEQIEPFPGPWGKEEKWRLSKPPLAKVKLGLDLQQHELSAIPELDTPRSGNLSTTGCRECLTEDTFLTSHVDVEQSSLFDSLCIETDMLRITADSKRQSSSESLHQLHEAWQERLVTEGVGLSDSAKPRELPLTDPRLSSSATDAQRRSATHPDPSLSPNNMAMLPTSWSPGPLSPQTCAQQVACGYFSSTTLSTASFITSYNPNRSLVSTEASSANELSRHFSSPGEKKKSKCAWDPLVSLPNEEEAPPSSPRSSLSFGEILHSIDSDIQEIIDKYPREFSWSSLSNVSSHEDPRVGADVLDIERNFPNFHHELFRPLEPIPDLNIFSSRSQCRISSSSKNSEFSKSSHDLTVSSLEERNDRLWFPGSEELSNILFMEHAQEEKEKTQGAGEFLEPPPVEFPLSDLGQDADNARTFSIVPKESPEIGTSVQNVSLTLESGPNKAQQSTENISLSSSIENFRSLSPGEDELSFYPLVPDDSVVKDAIRMTESLKENVSSREETLSFVELPSTSTERKEENVIRTADVDLDLSRCTLRTVGEQSPQRTDIMLSLPQQVDSTISTSLVENSELQSSCELINTFPQPDQNSLQLKSSDSHLSEALPVWGKLSGRGIMEEPELTLISSNDISIAESDLTICSQTDSKKEKSENLSCGHHSENRGFLPLSSEVDHSVSTSPDYDPPIALNSEEDLGQIPKPEAMLSGFPSASLQESFLKRKKDFIERSSKRLENLKNRQRSSGKPQAKALQQKRAPLCHPKENMPPKGAAAAHLKKVEEVKVCSAVDRKTVELQMLQRTSRLYSNLAEVKTRREEKERQENYAKNREKAKEFQKKTLEKLRARKANVKN</sequence>
<feature type="coiled-coil region" evidence="4">
    <location>
        <begin position="492"/>
        <end position="540"/>
    </location>
</feature>
<feature type="region of interest" description="Disordered" evidence="5">
    <location>
        <begin position="1786"/>
        <end position="1813"/>
    </location>
</feature>
<evidence type="ECO:0000313" key="8">
    <source>
        <dbReference type="Proteomes" id="UP001142489"/>
    </source>
</evidence>
<feature type="coiled-coil region" evidence="4">
    <location>
        <begin position="26"/>
        <end position="146"/>
    </location>
</feature>
<feature type="compositionally biased region" description="Polar residues" evidence="5">
    <location>
        <begin position="795"/>
        <end position="811"/>
    </location>
</feature>
<comment type="caution">
    <text evidence="7">The sequence shown here is derived from an EMBL/GenBank/DDBJ whole genome shotgun (WGS) entry which is preliminary data.</text>
</comment>
<keyword evidence="4" id="KW-0175">Coiled coil</keyword>
<dbReference type="EMBL" id="JAPFRF010000010">
    <property type="protein sequence ID" value="KAJ7320078.1"/>
    <property type="molecule type" value="Genomic_DNA"/>
</dbReference>
<dbReference type="Proteomes" id="UP001142489">
    <property type="component" value="Unassembled WGS sequence"/>
</dbReference>
<organism evidence="7 8">
    <name type="scientific">Phrynocephalus forsythii</name>
    <dbReference type="NCBI Taxonomy" id="171643"/>
    <lineage>
        <taxon>Eukaryota</taxon>
        <taxon>Metazoa</taxon>
        <taxon>Chordata</taxon>
        <taxon>Craniata</taxon>
        <taxon>Vertebrata</taxon>
        <taxon>Euteleostomi</taxon>
        <taxon>Lepidosauria</taxon>
        <taxon>Squamata</taxon>
        <taxon>Bifurcata</taxon>
        <taxon>Unidentata</taxon>
        <taxon>Episquamata</taxon>
        <taxon>Toxicofera</taxon>
        <taxon>Iguania</taxon>
        <taxon>Acrodonta</taxon>
        <taxon>Agamidae</taxon>
        <taxon>Agaminae</taxon>
        <taxon>Phrynocephalus</taxon>
    </lineage>
</organism>
<feature type="region of interest" description="Disordered" evidence="5">
    <location>
        <begin position="406"/>
        <end position="455"/>
    </location>
</feature>
<feature type="region of interest" description="Disordered" evidence="5">
    <location>
        <begin position="1104"/>
        <end position="1147"/>
    </location>
</feature>
<evidence type="ECO:0000259" key="6">
    <source>
        <dbReference type="Pfam" id="PF15309"/>
    </source>
</evidence>
<feature type="region of interest" description="Disordered" evidence="5">
    <location>
        <begin position="790"/>
        <end position="845"/>
    </location>
</feature>
<accession>A0A9Q1AYG3</accession>
<feature type="compositionally biased region" description="Polar residues" evidence="5">
    <location>
        <begin position="419"/>
        <end position="430"/>
    </location>
</feature>
<name>A0A9Q1AYG3_9SAUR</name>
<feature type="coiled-coil region" evidence="4">
    <location>
        <begin position="225"/>
        <end position="280"/>
    </location>
</feature>
<keyword evidence="8" id="KW-1185">Reference proteome</keyword>
<dbReference type="PANTHER" id="PTHR21553:SF26">
    <property type="entry name" value="ALMS MOTIF DOMAIN-CONTAINING PROTEIN"/>
    <property type="match status" value="1"/>
</dbReference>
<dbReference type="GO" id="GO:0046599">
    <property type="term" value="P:regulation of centriole replication"/>
    <property type="evidence" value="ECO:0007669"/>
    <property type="project" value="TreeGrafter"/>
</dbReference>
<comment type="subcellular location">
    <subcellularLocation>
        <location evidence="1">Cytoplasm</location>
        <location evidence="1">Cytoskeleton</location>
        <location evidence="1">Microtubule organizing center</location>
        <location evidence="1">Centrosome</location>
    </subcellularLocation>
</comment>
<dbReference type="InterPro" id="IPR029299">
    <property type="entry name" value="ALMS_motif"/>
</dbReference>
<evidence type="ECO:0000256" key="3">
    <source>
        <dbReference type="ARBA" id="ARBA00023212"/>
    </source>
</evidence>
<dbReference type="GO" id="GO:0005814">
    <property type="term" value="C:centriole"/>
    <property type="evidence" value="ECO:0007669"/>
    <property type="project" value="TreeGrafter"/>
</dbReference>
<proteinExistence type="predicted"/>
<feature type="domain" description="ALMS motif" evidence="6">
    <location>
        <begin position="1687"/>
        <end position="1821"/>
    </location>
</feature>
<dbReference type="OrthoDB" id="6359887at2759"/>
<protein>
    <recommendedName>
        <fullName evidence="6">ALMS motif domain-containing protein</fullName>
    </recommendedName>
</protein>
<feature type="region of interest" description="Disordered" evidence="5">
    <location>
        <begin position="660"/>
        <end position="738"/>
    </location>
</feature>
<evidence type="ECO:0000256" key="5">
    <source>
        <dbReference type="SAM" id="MobiDB-lite"/>
    </source>
</evidence>
<feature type="region of interest" description="Disordered" evidence="5">
    <location>
        <begin position="340"/>
        <end position="393"/>
    </location>
</feature>
<dbReference type="GO" id="GO:0005829">
    <property type="term" value="C:cytosol"/>
    <property type="evidence" value="ECO:0007669"/>
    <property type="project" value="TreeGrafter"/>
</dbReference>
<dbReference type="PANTHER" id="PTHR21553">
    <property type="entry name" value="ALMS1-RELATED"/>
    <property type="match status" value="1"/>
</dbReference>
<feature type="coiled-coil region" evidence="4">
    <location>
        <begin position="861"/>
        <end position="928"/>
    </location>
</feature>
<feature type="compositionally biased region" description="Basic and acidic residues" evidence="5">
    <location>
        <begin position="406"/>
        <end position="416"/>
    </location>
</feature>
<evidence type="ECO:0000256" key="2">
    <source>
        <dbReference type="ARBA" id="ARBA00022490"/>
    </source>
</evidence>
<evidence type="ECO:0000256" key="4">
    <source>
        <dbReference type="SAM" id="Coils"/>
    </source>
</evidence>